<dbReference type="Proteomes" id="UP001178508">
    <property type="component" value="Chromosome 24"/>
</dbReference>
<evidence type="ECO:0000259" key="4">
    <source>
        <dbReference type="PROSITE" id="PS50835"/>
    </source>
</evidence>
<dbReference type="SMART" id="SM00409">
    <property type="entry name" value="IG"/>
    <property type="match status" value="1"/>
</dbReference>
<evidence type="ECO:0000313" key="5">
    <source>
        <dbReference type="EMBL" id="CAJ1087554.1"/>
    </source>
</evidence>
<feature type="chain" id="PRO_5043494430" evidence="3">
    <location>
        <begin position="25"/>
        <end position="203"/>
    </location>
</feature>
<feature type="signal peptide" evidence="3">
    <location>
        <begin position="1"/>
        <end position="24"/>
    </location>
</feature>
<dbReference type="PROSITE" id="PS50835">
    <property type="entry name" value="IG_LIKE"/>
    <property type="match status" value="1"/>
</dbReference>
<organism evidence="5 6">
    <name type="scientific">Xyrichtys novacula</name>
    <name type="common">Pearly razorfish</name>
    <name type="synonym">Hemipteronotus novacula</name>
    <dbReference type="NCBI Taxonomy" id="13765"/>
    <lineage>
        <taxon>Eukaryota</taxon>
        <taxon>Metazoa</taxon>
        <taxon>Chordata</taxon>
        <taxon>Craniata</taxon>
        <taxon>Vertebrata</taxon>
        <taxon>Euteleostomi</taxon>
        <taxon>Actinopterygii</taxon>
        <taxon>Neopterygii</taxon>
        <taxon>Teleostei</taxon>
        <taxon>Neoteleostei</taxon>
        <taxon>Acanthomorphata</taxon>
        <taxon>Eupercaria</taxon>
        <taxon>Labriformes</taxon>
        <taxon>Labridae</taxon>
        <taxon>Xyrichtys</taxon>
    </lineage>
</organism>
<dbReference type="GO" id="GO:0002768">
    <property type="term" value="P:immune response-regulating cell surface receptor signaling pathway"/>
    <property type="evidence" value="ECO:0007669"/>
    <property type="project" value="InterPro"/>
</dbReference>
<dbReference type="SUPFAM" id="SSF48726">
    <property type="entry name" value="Immunoglobulin"/>
    <property type="match status" value="1"/>
</dbReference>
<evidence type="ECO:0000256" key="1">
    <source>
        <dbReference type="SAM" id="MobiDB-lite"/>
    </source>
</evidence>
<dbReference type="InterPro" id="IPR003599">
    <property type="entry name" value="Ig_sub"/>
</dbReference>
<dbReference type="Gene3D" id="2.60.40.10">
    <property type="entry name" value="Immunoglobulins"/>
    <property type="match status" value="1"/>
</dbReference>
<dbReference type="PANTHER" id="PTHR37996:SF1">
    <property type="entry name" value="B- AND T-LYMPHOCYTE ATTENUATOR"/>
    <property type="match status" value="1"/>
</dbReference>
<dbReference type="EMBL" id="OY660887">
    <property type="protein sequence ID" value="CAJ1087554.1"/>
    <property type="molecule type" value="Genomic_DNA"/>
</dbReference>
<feature type="compositionally biased region" description="Basic and acidic residues" evidence="1">
    <location>
        <begin position="174"/>
        <end position="188"/>
    </location>
</feature>
<evidence type="ECO:0000256" key="2">
    <source>
        <dbReference type="SAM" id="Phobius"/>
    </source>
</evidence>
<protein>
    <submittedName>
        <fullName evidence="5">B- and T-lymphocyte attenuator-like</fullName>
    </submittedName>
</protein>
<name>A0AAV1HQP8_XYRNO</name>
<keyword evidence="2" id="KW-1133">Transmembrane helix</keyword>
<dbReference type="PANTHER" id="PTHR37996">
    <property type="entry name" value="B- AND T-LYMPHOCYTE ATTENUATOR"/>
    <property type="match status" value="1"/>
</dbReference>
<keyword evidence="2" id="KW-0472">Membrane</keyword>
<dbReference type="GO" id="GO:0005886">
    <property type="term" value="C:plasma membrane"/>
    <property type="evidence" value="ECO:0007669"/>
    <property type="project" value="InterPro"/>
</dbReference>
<sequence>MKPKYLSFTLYMLVLAAGPLTLEADGKDECEFYIVRRNIKYEAFLGEDLRISCTVKFCDDSPPTVSWFKLERNYENDVFILISDSSHRLKTEWQTLKHLEGVSSLIFQNIVTNDSGVYRCESEGQVGRNIKVNVTGTPNSEDEETFMPFIFYVVGIMGSLIIVMAIYAASKSTCKGDSRNTPDPDHQPSHHALPMGPICEGNQ</sequence>
<proteinExistence type="predicted"/>
<dbReference type="Pfam" id="PF13927">
    <property type="entry name" value="Ig_3"/>
    <property type="match status" value="1"/>
</dbReference>
<feature type="domain" description="Ig-like" evidence="4">
    <location>
        <begin position="19"/>
        <end position="135"/>
    </location>
</feature>
<dbReference type="GO" id="GO:0038023">
    <property type="term" value="F:signaling receptor activity"/>
    <property type="evidence" value="ECO:0007669"/>
    <property type="project" value="InterPro"/>
</dbReference>
<keyword evidence="6" id="KW-1185">Reference proteome</keyword>
<reference evidence="5" key="1">
    <citation type="submission" date="2023-08" db="EMBL/GenBank/DDBJ databases">
        <authorList>
            <person name="Alioto T."/>
            <person name="Alioto T."/>
            <person name="Gomez Garrido J."/>
        </authorList>
    </citation>
    <scope>NUCLEOTIDE SEQUENCE</scope>
</reference>
<evidence type="ECO:0000313" key="6">
    <source>
        <dbReference type="Proteomes" id="UP001178508"/>
    </source>
</evidence>
<dbReference type="InterPro" id="IPR013783">
    <property type="entry name" value="Ig-like_fold"/>
</dbReference>
<accession>A0AAV1HQP8</accession>
<dbReference type="InterPro" id="IPR036179">
    <property type="entry name" value="Ig-like_dom_sf"/>
</dbReference>
<gene>
    <name evidence="5" type="ORF">XNOV1_A018074</name>
</gene>
<evidence type="ECO:0000256" key="3">
    <source>
        <dbReference type="SAM" id="SignalP"/>
    </source>
</evidence>
<dbReference type="InterPro" id="IPR007110">
    <property type="entry name" value="Ig-like_dom"/>
</dbReference>
<feature type="region of interest" description="Disordered" evidence="1">
    <location>
        <begin position="174"/>
        <end position="203"/>
    </location>
</feature>
<keyword evidence="2" id="KW-0812">Transmembrane</keyword>
<dbReference type="AlphaFoldDB" id="A0AAV1HQP8"/>
<keyword evidence="3" id="KW-0732">Signal</keyword>
<dbReference type="InterPro" id="IPR039257">
    <property type="entry name" value="BTLA"/>
</dbReference>
<feature type="transmembrane region" description="Helical" evidence="2">
    <location>
        <begin position="149"/>
        <end position="169"/>
    </location>
</feature>